<dbReference type="InterPro" id="IPR053191">
    <property type="entry name" value="DcsG_Biosynth_Enzyme"/>
</dbReference>
<dbReference type="Proteomes" id="UP000321484">
    <property type="component" value="Unassembled WGS sequence"/>
</dbReference>
<protein>
    <submittedName>
        <fullName evidence="1">ATP-grasp domain-containing protein</fullName>
    </submittedName>
</protein>
<dbReference type="AlphaFoldDB" id="A0A511YW63"/>
<name>A0A511YW63_9CELL</name>
<dbReference type="SUPFAM" id="SSF56059">
    <property type="entry name" value="Glutathione synthetase ATP-binding domain-like"/>
    <property type="match status" value="1"/>
</dbReference>
<dbReference type="RefSeq" id="WP_034246593.1">
    <property type="nucleotide sequence ID" value="NZ_BJYK01000001.1"/>
</dbReference>
<keyword evidence="2" id="KW-1185">Reference proteome</keyword>
<evidence type="ECO:0000313" key="1">
    <source>
        <dbReference type="EMBL" id="GEN79447.1"/>
    </source>
</evidence>
<evidence type="ECO:0000313" key="2">
    <source>
        <dbReference type="Proteomes" id="UP000321484"/>
    </source>
</evidence>
<dbReference type="EMBL" id="BJYK01000001">
    <property type="protein sequence ID" value="GEN79447.1"/>
    <property type="molecule type" value="Genomic_DNA"/>
</dbReference>
<dbReference type="OrthoDB" id="3373978at2"/>
<dbReference type="PANTHER" id="PTHR39217:SF1">
    <property type="entry name" value="GLUTATHIONE SYNTHETASE"/>
    <property type="match status" value="1"/>
</dbReference>
<comment type="caution">
    <text evidence="1">The sequence shown here is derived from an EMBL/GenBank/DDBJ whole genome shotgun (WGS) entry which is preliminary data.</text>
</comment>
<reference evidence="1 2" key="1">
    <citation type="submission" date="2019-07" db="EMBL/GenBank/DDBJ databases">
        <title>Whole genome shotgun sequence of Actinotalea fermentans NBRC 105374.</title>
        <authorList>
            <person name="Hosoyama A."/>
            <person name="Uohara A."/>
            <person name="Ohji S."/>
            <person name="Ichikawa N."/>
        </authorList>
    </citation>
    <scope>NUCLEOTIDE SEQUENCE [LARGE SCALE GENOMIC DNA]</scope>
    <source>
        <strain evidence="1 2">NBRC 105374</strain>
    </source>
</reference>
<sequence length="310" mass="33691">MSRIALATCAALPDLHADDALVRDALAARGAEAEAVVWDDPTVDWASYDLVVIRSTWDYAQRRAEFVEWARLVDRVSRLANPLPVVEWSTDKHYLRDLESAGVRIVPTQWLEPSRVFTSRALHTRFPASGDFVIKPAVSAGSIDTGRYTAIDAGSRGLAISHAKRLLGAGRTVMVQRYVGSVDTAGERAHVFIAGEYSHSVLKGAMLDGPDVGVEGVYREERMSPLVPSDGEVEFAAQAVRAARRYFGTSADGVDLVPEPLLYARVDVVTDDDGEPVLMELELVEPSLFTDLAPGALERFADAVVARAEA</sequence>
<organism evidence="1 2">
    <name type="scientific">Actinotalea fermentans</name>
    <dbReference type="NCBI Taxonomy" id="43671"/>
    <lineage>
        <taxon>Bacteria</taxon>
        <taxon>Bacillati</taxon>
        <taxon>Actinomycetota</taxon>
        <taxon>Actinomycetes</taxon>
        <taxon>Micrococcales</taxon>
        <taxon>Cellulomonadaceae</taxon>
        <taxon>Actinotalea</taxon>
    </lineage>
</organism>
<accession>A0A511YW63</accession>
<proteinExistence type="predicted"/>
<dbReference type="PANTHER" id="PTHR39217">
    <property type="match status" value="1"/>
</dbReference>
<gene>
    <name evidence="1" type="ORF">AFE02nite_11810</name>
</gene>